<sequence>MTTTTVAAADKPARISKDDRVALAAIDVATALPGKWTVGRGRDRDQVADVVCLATGDRVGFEPVPGPGAWRYRLVPGDLPRELDDVFLWHRDPFPAATFAVGAPAAEVATDIHQRLIPAFRQWLDRAQTARRERAKTQARLYKAQREIADQLEKAFPQAPQPARIYFISDDLVSITLTMAADDALARIPVLAQALRDDTTTAPSTSTETQETT</sequence>
<keyword evidence="2" id="KW-1185">Reference proteome</keyword>
<evidence type="ECO:0000313" key="2">
    <source>
        <dbReference type="Proteomes" id="UP000215563"/>
    </source>
</evidence>
<comment type="caution">
    <text evidence="1">The sequence shown here is derived from an EMBL/GenBank/DDBJ whole genome shotgun (WGS) entry which is preliminary data.</text>
</comment>
<accession>A0A229RCY0</accession>
<dbReference type="RefSeq" id="WP_020637905.1">
    <property type="nucleotide sequence ID" value="NZ_KB913032.1"/>
</dbReference>
<proteinExistence type="predicted"/>
<protein>
    <submittedName>
        <fullName evidence="1">Uncharacterized protein</fullName>
    </submittedName>
</protein>
<reference evidence="1 2" key="1">
    <citation type="submission" date="2017-07" db="EMBL/GenBank/DDBJ databases">
        <title>Amycolatopsis alba DSM 44262 Genome sequencing and assembly.</title>
        <authorList>
            <person name="Kaur N."/>
            <person name="Mayilraj S."/>
        </authorList>
    </citation>
    <scope>NUCLEOTIDE SEQUENCE [LARGE SCALE GENOMIC DNA]</scope>
    <source>
        <strain evidence="1 2">DSM 44262</strain>
    </source>
</reference>
<evidence type="ECO:0000313" key="1">
    <source>
        <dbReference type="EMBL" id="OXM44497.1"/>
    </source>
</evidence>
<dbReference type="EMBL" id="NMQU01000119">
    <property type="protein sequence ID" value="OXM44497.1"/>
    <property type="molecule type" value="Genomic_DNA"/>
</dbReference>
<organism evidence="1 2">
    <name type="scientific">Amycolatopsis alba DSM 44262</name>
    <dbReference type="NCBI Taxonomy" id="1125972"/>
    <lineage>
        <taxon>Bacteria</taxon>
        <taxon>Bacillati</taxon>
        <taxon>Actinomycetota</taxon>
        <taxon>Actinomycetes</taxon>
        <taxon>Pseudonocardiales</taxon>
        <taxon>Pseudonocardiaceae</taxon>
        <taxon>Amycolatopsis</taxon>
    </lineage>
</organism>
<name>A0A229RCY0_AMYAL</name>
<dbReference type="AlphaFoldDB" id="A0A229RCY0"/>
<dbReference type="OrthoDB" id="9820479at2"/>
<dbReference type="Proteomes" id="UP000215563">
    <property type="component" value="Unassembled WGS sequence"/>
</dbReference>
<gene>
    <name evidence="1" type="ORF">CFP75_34325</name>
</gene>